<organism evidence="1 2">
    <name type="scientific">Asaia krungthepensis NRIC 0535</name>
    <dbReference type="NCBI Taxonomy" id="1307925"/>
    <lineage>
        <taxon>Bacteria</taxon>
        <taxon>Pseudomonadati</taxon>
        <taxon>Pseudomonadota</taxon>
        <taxon>Alphaproteobacteria</taxon>
        <taxon>Acetobacterales</taxon>
        <taxon>Acetobacteraceae</taxon>
        <taxon>Asaia</taxon>
    </lineage>
</organism>
<protein>
    <submittedName>
        <fullName evidence="1">Uncharacterized protein</fullName>
    </submittedName>
</protein>
<reference evidence="1" key="1">
    <citation type="submission" date="2013-04" db="EMBL/GenBank/DDBJ databases">
        <title>The genome sequencing project of 58 acetic acid bacteria.</title>
        <authorList>
            <person name="Okamoto-Kainuma A."/>
            <person name="Ishikawa M."/>
            <person name="Umino S."/>
            <person name="Koizumi Y."/>
            <person name="Shiwa Y."/>
            <person name="Yoshikawa H."/>
            <person name="Matsutani M."/>
            <person name="Matsushita K."/>
        </authorList>
    </citation>
    <scope>NUCLEOTIDE SEQUENCE</scope>
    <source>
        <strain evidence="1">NRIC 0535</strain>
    </source>
</reference>
<sequence length="76" mass="8785">MAWQGRKSRIANVHATREAAQADCAWRSRQVQEYRQFLASEQRAPLRYDVRQIARAELPKSWSPLPALGFLRGQGF</sequence>
<dbReference type="EMBL" id="BAPV01000002">
    <property type="protein sequence ID" value="GBQ83212.1"/>
    <property type="molecule type" value="Genomic_DNA"/>
</dbReference>
<keyword evidence="2" id="KW-1185">Reference proteome</keyword>
<name>A0ABQ0PW97_9PROT</name>
<evidence type="ECO:0000313" key="2">
    <source>
        <dbReference type="Proteomes" id="UP001062776"/>
    </source>
</evidence>
<proteinExistence type="predicted"/>
<comment type="caution">
    <text evidence="1">The sequence shown here is derived from an EMBL/GenBank/DDBJ whole genome shotgun (WGS) entry which is preliminary data.</text>
</comment>
<gene>
    <name evidence="1" type="ORF">AA0535_0189</name>
</gene>
<accession>A0ABQ0PW97</accession>
<evidence type="ECO:0000313" key="1">
    <source>
        <dbReference type="EMBL" id="GBQ83212.1"/>
    </source>
</evidence>
<dbReference type="Proteomes" id="UP001062776">
    <property type="component" value="Unassembled WGS sequence"/>
</dbReference>